<dbReference type="CDD" id="cd03217">
    <property type="entry name" value="ABC_FeS_Assembly"/>
    <property type="match status" value="1"/>
</dbReference>
<evidence type="ECO:0000313" key="6">
    <source>
        <dbReference type="Proteomes" id="UP000177027"/>
    </source>
</evidence>
<dbReference type="InterPro" id="IPR010230">
    <property type="entry name" value="FeS-cluster_ATPase_SufC"/>
</dbReference>
<evidence type="ECO:0000256" key="2">
    <source>
        <dbReference type="ARBA" id="ARBA00022741"/>
    </source>
</evidence>
<gene>
    <name evidence="5" type="ORF">A3D06_00330</name>
</gene>
<dbReference type="InterPro" id="IPR003593">
    <property type="entry name" value="AAA+_ATPase"/>
</dbReference>
<evidence type="ECO:0000313" key="5">
    <source>
        <dbReference type="EMBL" id="OGK29230.1"/>
    </source>
</evidence>
<dbReference type="InterPro" id="IPR017871">
    <property type="entry name" value="ABC_transporter-like_CS"/>
</dbReference>
<keyword evidence="3" id="KW-0067">ATP-binding</keyword>
<dbReference type="InterPro" id="IPR027417">
    <property type="entry name" value="P-loop_NTPase"/>
</dbReference>
<dbReference type="EMBL" id="MFZS01000010">
    <property type="protein sequence ID" value="OGK29230.1"/>
    <property type="molecule type" value="Genomic_DNA"/>
</dbReference>
<evidence type="ECO:0000256" key="1">
    <source>
        <dbReference type="ARBA" id="ARBA00006216"/>
    </source>
</evidence>
<comment type="similarity">
    <text evidence="1">Belongs to the ABC transporter superfamily. Ycf16 family.</text>
</comment>
<dbReference type="Proteomes" id="UP000177027">
    <property type="component" value="Unassembled WGS sequence"/>
</dbReference>
<organism evidence="5 6">
    <name type="scientific">Candidatus Roizmanbacteria bacterium RIFCSPHIGHO2_02_FULL_40_9</name>
    <dbReference type="NCBI Taxonomy" id="1802042"/>
    <lineage>
        <taxon>Bacteria</taxon>
        <taxon>Candidatus Roizmaniibacteriota</taxon>
    </lineage>
</organism>
<dbReference type="InterPro" id="IPR003439">
    <property type="entry name" value="ABC_transporter-like_ATP-bd"/>
</dbReference>
<dbReference type="SUPFAM" id="SSF52540">
    <property type="entry name" value="P-loop containing nucleoside triphosphate hydrolases"/>
    <property type="match status" value="1"/>
</dbReference>
<reference evidence="5 6" key="1">
    <citation type="journal article" date="2016" name="Nat. Commun.">
        <title>Thousands of microbial genomes shed light on interconnected biogeochemical processes in an aquifer system.</title>
        <authorList>
            <person name="Anantharaman K."/>
            <person name="Brown C.T."/>
            <person name="Hug L.A."/>
            <person name="Sharon I."/>
            <person name="Castelle C.J."/>
            <person name="Probst A.J."/>
            <person name="Thomas B.C."/>
            <person name="Singh A."/>
            <person name="Wilkins M.J."/>
            <person name="Karaoz U."/>
            <person name="Brodie E.L."/>
            <person name="Williams K.H."/>
            <person name="Hubbard S.S."/>
            <person name="Banfield J.F."/>
        </authorList>
    </citation>
    <scope>NUCLEOTIDE SEQUENCE [LARGE SCALE GENOMIC DNA]</scope>
</reference>
<dbReference type="Gene3D" id="3.40.50.300">
    <property type="entry name" value="P-loop containing nucleotide triphosphate hydrolases"/>
    <property type="match status" value="1"/>
</dbReference>
<evidence type="ECO:0000256" key="3">
    <source>
        <dbReference type="ARBA" id="ARBA00022840"/>
    </source>
</evidence>
<accession>A0A1F7HD54</accession>
<dbReference type="SMART" id="SM00382">
    <property type="entry name" value="AAA"/>
    <property type="match status" value="1"/>
</dbReference>
<dbReference type="PANTHER" id="PTHR43204">
    <property type="entry name" value="ABC TRANSPORTER I FAMILY MEMBER 6, CHLOROPLASTIC"/>
    <property type="match status" value="1"/>
</dbReference>
<dbReference type="AlphaFoldDB" id="A0A1F7HD54"/>
<dbReference type="GO" id="GO:0016887">
    <property type="term" value="F:ATP hydrolysis activity"/>
    <property type="evidence" value="ECO:0007669"/>
    <property type="project" value="InterPro"/>
</dbReference>
<dbReference type="Pfam" id="PF00005">
    <property type="entry name" value="ABC_tran"/>
    <property type="match status" value="1"/>
</dbReference>
<dbReference type="NCBIfam" id="TIGR01978">
    <property type="entry name" value="sufC"/>
    <property type="match status" value="1"/>
</dbReference>
<proteinExistence type="inferred from homology"/>
<name>A0A1F7HD54_9BACT</name>
<dbReference type="GO" id="GO:0005524">
    <property type="term" value="F:ATP binding"/>
    <property type="evidence" value="ECO:0007669"/>
    <property type="project" value="UniProtKB-KW"/>
</dbReference>
<dbReference type="PROSITE" id="PS50893">
    <property type="entry name" value="ABC_TRANSPORTER_2"/>
    <property type="match status" value="1"/>
</dbReference>
<comment type="caution">
    <text evidence="5">The sequence shown here is derived from an EMBL/GenBank/DDBJ whole genome shotgun (WGS) entry which is preliminary data.</text>
</comment>
<dbReference type="PROSITE" id="PS00211">
    <property type="entry name" value="ABC_TRANSPORTER_1"/>
    <property type="match status" value="1"/>
</dbReference>
<keyword evidence="2" id="KW-0547">Nucleotide-binding</keyword>
<protein>
    <submittedName>
        <fullName evidence="5">Fe-S cluster assembly ATPase SufC</fullName>
    </submittedName>
</protein>
<feature type="domain" description="ABC transporter" evidence="4">
    <location>
        <begin position="2"/>
        <end position="239"/>
    </location>
</feature>
<sequence length="240" mass="26815">MLEIKNLSVSIEEKIILKNITYSFKKGNVYVIMGPNGSGKSTLASAVMGHPLYKLDHVSKILFQKEEIQDMSPELRAQKGIFMSFQSPLSLSGVTVYQLLRYPLSGKMDPLKIRNSVKAYAKQLHIKEELLSRSLNEGFSGGERKKMEILQAAMLQPKLLILDEIDTGVDVDALKRISQVINDLKSPDRTIILITHYSRILNHVHPDTVLVISDGQIVAEGKKNLALEIEKKGYSAVIKS</sequence>
<dbReference type="PANTHER" id="PTHR43204:SF1">
    <property type="entry name" value="ABC TRANSPORTER I FAMILY MEMBER 6, CHLOROPLASTIC"/>
    <property type="match status" value="1"/>
</dbReference>
<evidence type="ECO:0000259" key="4">
    <source>
        <dbReference type="PROSITE" id="PS50893"/>
    </source>
</evidence>